<dbReference type="Proteomes" id="UP001233999">
    <property type="component" value="Unassembled WGS sequence"/>
</dbReference>
<dbReference type="GO" id="GO:0005634">
    <property type="term" value="C:nucleus"/>
    <property type="evidence" value="ECO:0007669"/>
    <property type="project" value="TreeGrafter"/>
</dbReference>
<sequence length="981" mass="107390">MGVQDLQSFLEGPNVTGGSVPVDLLRIARGVAQRHARQQQRGGKNAGSQHSATNKLSLVVDGECCLDRLYGGYFSDWACGGQWNRMVQFLAVLIQTVQVSHIELAVFFNGSLEQQRMTEWIASQQEVRKKINQVLKHINTKGTPPPKVWWTAPVCLRTCLRMALRHLNVSVLCTMDDHHQEVIAYCRENGFHGLMADDGEYAIFDPPRYFSSEHLKLTYKGSLETKEYILSEVAKGLFLTPDRFCVLAALLGNYLLTENDLADFYRKLGISQSPGKIPVETLVMTVAAFVKGLPSIDNLDSVAVQVFGSSSDKRATKLKQSVQYYLNGTKDGFLRYRPQPTARRQDVAHFTGQAKQSAHQNNKAKTTDNLDTSRFASETAESERDSLAAYKEATANATKAPQIVIEPPNHNSADDDDAALSVGISNSHAVNGGNHSSSLLISSSSSSSSSSATSPSRLTPEVGWNSQKNRFHHIICDILNAVSRSVGGVMKNQMLSPSYHQKLCVLQVRGIRKGLMSPYIYQILTQGEIKLPVLMEDENHKEFPSIHVLYRPVRQMVYAILFNLHHYMYMASKNKEKGEGEKCDIPELRVKEWIWSKNNQYQTPELVKAEQIGWGVPTIQRLWFGSAIDDKRRRLRAFLTCMRSDTPLMLNPAFVPQHLLVMATVLRYIMSFTDKKILRKPELDAFIAQAFSPELMNAHYLQELQLPVVTSRGVQLAALFMQGVETALLANDACGAPIPWLMCCPWLPPLPQMQGTRISLTPSNVMPAGGALVAPRTLPVGRGGGSLYSNANGISRGMLRRSMPTRGGQLEIAGVVVGSWGPNYGTRGGVGGPPHSGPLTSHRGVRLVPPQVTSVGGLKTYRQGGAMPSYHVGAMGPTRPTFHTRGSGKVSSGAGRAKKTQAGGNKKKNTSGSKKIIHRESEKGKGRGMTVEAPESGSTFSAAELLSNDMSGAGGDKQKSEPRGKNVAPDEKGQGDGPTNS</sequence>
<gene>
    <name evidence="3" type="ORF">L9F63_023333</name>
</gene>
<reference evidence="3" key="2">
    <citation type="submission" date="2023-05" db="EMBL/GenBank/DDBJ databases">
        <authorList>
            <person name="Fouks B."/>
        </authorList>
    </citation>
    <scope>NUCLEOTIDE SEQUENCE</scope>
    <source>
        <strain evidence="3">Stay&amp;Tobe</strain>
        <tissue evidence="3">Testes</tissue>
    </source>
</reference>
<evidence type="ECO:0000313" key="3">
    <source>
        <dbReference type="EMBL" id="KAJ9581486.1"/>
    </source>
</evidence>
<accession>A0AAD8E952</accession>
<dbReference type="InterPro" id="IPR026784">
    <property type="entry name" value="Coact_PPARg"/>
</dbReference>
<dbReference type="SUPFAM" id="SSF88723">
    <property type="entry name" value="PIN domain-like"/>
    <property type="match status" value="1"/>
</dbReference>
<reference evidence="3" key="1">
    <citation type="journal article" date="2023" name="IScience">
        <title>Live-bearing cockroach genome reveals convergent evolutionary mechanisms linked to viviparity in insects and beyond.</title>
        <authorList>
            <person name="Fouks B."/>
            <person name="Harrison M.C."/>
            <person name="Mikhailova A.A."/>
            <person name="Marchal E."/>
            <person name="English S."/>
            <person name="Carruthers M."/>
            <person name="Jennings E.C."/>
            <person name="Chiamaka E.L."/>
            <person name="Frigard R.A."/>
            <person name="Pippel M."/>
            <person name="Attardo G.M."/>
            <person name="Benoit J.B."/>
            <person name="Bornberg-Bauer E."/>
            <person name="Tobe S.S."/>
        </authorList>
    </citation>
    <scope>NUCLEOTIDE SEQUENCE</scope>
    <source>
        <strain evidence="3">Stay&amp;Tobe</strain>
    </source>
</reference>
<feature type="compositionally biased region" description="Polar residues" evidence="2">
    <location>
        <begin position="353"/>
        <end position="376"/>
    </location>
</feature>
<dbReference type="FunFam" id="3.40.50.1010:FF:000009">
    <property type="entry name" value="Constitutive coactivator of PPAR-gamma-like protein 1"/>
    <property type="match status" value="1"/>
</dbReference>
<proteinExistence type="inferred from homology"/>
<feature type="compositionally biased region" description="Low complexity" evidence="2">
    <location>
        <begin position="437"/>
        <end position="456"/>
    </location>
</feature>
<evidence type="ECO:0000256" key="1">
    <source>
        <dbReference type="ARBA" id="ARBA00009495"/>
    </source>
</evidence>
<feature type="region of interest" description="Disordered" evidence="2">
    <location>
        <begin position="875"/>
        <end position="981"/>
    </location>
</feature>
<name>A0AAD8E952_DIPPU</name>
<evidence type="ECO:0000256" key="2">
    <source>
        <dbReference type="SAM" id="MobiDB-lite"/>
    </source>
</evidence>
<dbReference type="AlphaFoldDB" id="A0AAD8E952"/>
<dbReference type="PANTHER" id="PTHR15976">
    <property type="entry name" value="CONSTITUTIVE COACTIVATOR OF PEROXISOME PROLIFERATOR-ACTIVATED RECEPTOR GAMMA"/>
    <property type="match status" value="1"/>
</dbReference>
<feature type="region of interest" description="Disordered" evidence="2">
    <location>
        <begin position="399"/>
        <end position="418"/>
    </location>
</feature>
<dbReference type="Gene3D" id="3.40.50.1010">
    <property type="entry name" value="5'-nuclease"/>
    <property type="match status" value="1"/>
</dbReference>
<feature type="compositionally biased region" description="Basic and acidic residues" evidence="2">
    <location>
        <begin position="956"/>
        <end position="974"/>
    </location>
</feature>
<evidence type="ECO:0000313" key="4">
    <source>
        <dbReference type="Proteomes" id="UP001233999"/>
    </source>
</evidence>
<organism evidence="3 4">
    <name type="scientific">Diploptera punctata</name>
    <name type="common">Pacific beetle cockroach</name>
    <dbReference type="NCBI Taxonomy" id="6984"/>
    <lineage>
        <taxon>Eukaryota</taxon>
        <taxon>Metazoa</taxon>
        <taxon>Ecdysozoa</taxon>
        <taxon>Arthropoda</taxon>
        <taxon>Hexapoda</taxon>
        <taxon>Insecta</taxon>
        <taxon>Pterygota</taxon>
        <taxon>Neoptera</taxon>
        <taxon>Polyneoptera</taxon>
        <taxon>Dictyoptera</taxon>
        <taxon>Blattodea</taxon>
        <taxon>Blaberoidea</taxon>
        <taxon>Blaberidae</taxon>
        <taxon>Diplopterinae</taxon>
        <taxon>Diploptera</taxon>
    </lineage>
</organism>
<dbReference type="PANTHER" id="PTHR15976:SF16">
    <property type="entry name" value="ASTEROID DOMAIN-CONTAINING PROTEIN"/>
    <property type="match status" value="1"/>
</dbReference>
<feature type="region of interest" description="Disordered" evidence="2">
    <location>
        <begin position="437"/>
        <end position="463"/>
    </location>
</feature>
<feature type="non-terminal residue" evidence="3">
    <location>
        <position position="1"/>
    </location>
</feature>
<comment type="caution">
    <text evidence="3">The sequence shown here is derived from an EMBL/GenBank/DDBJ whole genome shotgun (WGS) entry which is preliminary data.</text>
</comment>
<feature type="region of interest" description="Disordered" evidence="2">
    <location>
        <begin position="351"/>
        <end position="386"/>
    </location>
</feature>
<evidence type="ECO:0008006" key="5">
    <source>
        <dbReference type="Google" id="ProtNLM"/>
    </source>
</evidence>
<dbReference type="CDD" id="cd18672">
    <property type="entry name" value="PIN_FAM120B-like"/>
    <property type="match status" value="1"/>
</dbReference>
<keyword evidence="4" id="KW-1185">Reference proteome</keyword>
<protein>
    <recommendedName>
        <fullName evidence="5">Constitutive coactivator of PPAR-gamma-like protein 1 homolog</fullName>
    </recommendedName>
</protein>
<dbReference type="EMBL" id="JASPKZ010007912">
    <property type="protein sequence ID" value="KAJ9581486.1"/>
    <property type="molecule type" value="Genomic_DNA"/>
</dbReference>
<comment type="similarity">
    <text evidence="1">Belongs to the constitutive coactivator of PPAR-gamma family.</text>
</comment>
<dbReference type="InterPro" id="IPR029060">
    <property type="entry name" value="PIN-like_dom_sf"/>
</dbReference>